<keyword evidence="6 7" id="KW-0472">Membrane</keyword>
<organism evidence="9 10">
    <name type="scientific">Hymenobacter rubripertinctus</name>
    <dbReference type="NCBI Taxonomy" id="2029981"/>
    <lineage>
        <taxon>Bacteria</taxon>
        <taxon>Pseudomonadati</taxon>
        <taxon>Bacteroidota</taxon>
        <taxon>Cytophagia</taxon>
        <taxon>Cytophagales</taxon>
        <taxon>Hymenobacteraceae</taxon>
        <taxon>Hymenobacter</taxon>
    </lineage>
</organism>
<comment type="subcellular location">
    <subcellularLocation>
        <location evidence="1">Membrane</location>
        <topology evidence="1">Multi-pass membrane protein</topology>
    </subcellularLocation>
</comment>
<keyword evidence="5 7" id="KW-1133">Transmembrane helix</keyword>
<dbReference type="Proteomes" id="UP000284250">
    <property type="component" value="Unassembled WGS sequence"/>
</dbReference>
<dbReference type="GO" id="GO:0016757">
    <property type="term" value="F:glycosyltransferase activity"/>
    <property type="evidence" value="ECO:0007669"/>
    <property type="project" value="UniProtKB-KW"/>
</dbReference>
<feature type="transmembrane region" description="Helical" evidence="7">
    <location>
        <begin position="233"/>
        <end position="254"/>
    </location>
</feature>
<dbReference type="OrthoDB" id="9807778at2"/>
<keyword evidence="10" id="KW-1185">Reference proteome</keyword>
<keyword evidence="3 9" id="KW-0808">Transferase</keyword>
<evidence type="ECO:0000313" key="10">
    <source>
        <dbReference type="Proteomes" id="UP000284250"/>
    </source>
</evidence>
<feature type="transmembrane region" description="Helical" evidence="7">
    <location>
        <begin position="266"/>
        <end position="291"/>
    </location>
</feature>
<protein>
    <submittedName>
        <fullName evidence="9">Glycosyltransferase</fullName>
    </submittedName>
</protein>
<keyword evidence="2" id="KW-0328">Glycosyltransferase</keyword>
<sequence length="313" mass="34161">MPIATRLLSVVIPVYRAGSVLPALLARLQAVLTPLTPAYEVVLVDDGSPDPADWPTIQQHAALDARVRGLRLSRNFGQHHALTAGLEASRGEWVVVMDCDLQDQPEEIPRLLAKAQQGYEAVLARRGPRPTDAASVRGGSQAFYRVLAYLTGEPQDPEVGNFGIYHRQLIATVLRLRESTRYFPTMVRWAGFRQISLPVAHGAGTRPSSYSLARRLQLALDILLTYSDKPLRLAVYFGLLLSGGAFLLGLIMLGRYLMGQITVPGYASLIVSISLFSGIIISVLGIVGLYVGKTFEGVRNRPLYVLAETTDPA</sequence>
<dbReference type="PANTHER" id="PTHR48090:SF1">
    <property type="entry name" value="PROPHAGE BACTOPRENOL GLUCOSYL TRANSFERASE HOMOLOG"/>
    <property type="match status" value="1"/>
</dbReference>
<name>A0A418QWF8_9BACT</name>
<evidence type="ECO:0000256" key="1">
    <source>
        <dbReference type="ARBA" id="ARBA00004141"/>
    </source>
</evidence>
<dbReference type="CDD" id="cd04187">
    <property type="entry name" value="DPM1_like_bac"/>
    <property type="match status" value="1"/>
</dbReference>
<dbReference type="InterPro" id="IPR050256">
    <property type="entry name" value="Glycosyltransferase_2"/>
</dbReference>
<dbReference type="PANTHER" id="PTHR48090">
    <property type="entry name" value="UNDECAPRENYL-PHOSPHATE 4-DEOXY-4-FORMAMIDO-L-ARABINOSE TRANSFERASE-RELATED"/>
    <property type="match status" value="1"/>
</dbReference>
<keyword evidence="4 7" id="KW-0812">Transmembrane</keyword>
<evidence type="ECO:0000313" key="9">
    <source>
        <dbReference type="EMBL" id="RIY09529.1"/>
    </source>
</evidence>
<evidence type="ECO:0000256" key="4">
    <source>
        <dbReference type="ARBA" id="ARBA00022692"/>
    </source>
</evidence>
<reference evidence="9 10" key="1">
    <citation type="submission" date="2018-09" db="EMBL/GenBank/DDBJ databases">
        <authorList>
            <person name="Zeman M."/>
            <person name="Pardy F."/>
        </authorList>
    </citation>
    <scope>NUCLEOTIDE SEQUENCE [LARGE SCALE GENOMIC DNA]</scope>
    <source>
        <strain evidence="9 10">CCM 8852</strain>
    </source>
</reference>
<dbReference type="EMBL" id="QYCN01000016">
    <property type="protein sequence ID" value="RIY09529.1"/>
    <property type="molecule type" value="Genomic_DNA"/>
</dbReference>
<proteinExistence type="predicted"/>
<evidence type="ECO:0000256" key="3">
    <source>
        <dbReference type="ARBA" id="ARBA00022679"/>
    </source>
</evidence>
<evidence type="ECO:0000259" key="8">
    <source>
        <dbReference type="Pfam" id="PF00535"/>
    </source>
</evidence>
<accession>A0A418QWF8</accession>
<feature type="domain" description="Glycosyltransferase 2-like" evidence="8">
    <location>
        <begin position="9"/>
        <end position="142"/>
    </location>
</feature>
<comment type="caution">
    <text evidence="9">The sequence shown here is derived from an EMBL/GenBank/DDBJ whole genome shotgun (WGS) entry which is preliminary data.</text>
</comment>
<dbReference type="Gene3D" id="3.90.550.10">
    <property type="entry name" value="Spore Coat Polysaccharide Biosynthesis Protein SpsA, Chain A"/>
    <property type="match status" value="1"/>
</dbReference>
<evidence type="ECO:0000256" key="7">
    <source>
        <dbReference type="SAM" id="Phobius"/>
    </source>
</evidence>
<dbReference type="GO" id="GO:0005886">
    <property type="term" value="C:plasma membrane"/>
    <property type="evidence" value="ECO:0007669"/>
    <property type="project" value="TreeGrafter"/>
</dbReference>
<reference evidence="9 10" key="2">
    <citation type="submission" date="2019-01" db="EMBL/GenBank/DDBJ databases">
        <title>Hymenobacter humicola sp. nov., isolated from soils in Antarctica.</title>
        <authorList>
            <person name="Sedlacek I."/>
            <person name="Holochova P."/>
            <person name="Kralova S."/>
            <person name="Pantucek R."/>
            <person name="Stankova E."/>
            <person name="Vrbovska V."/>
            <person name="Kristofova L."/>
            <person name="Svec P."/>
            <person name="Busse H.-J."/>
        </authorList>
    </citation>
    <scope>NUCLEOTIDE SEQUENCE [LARGE SCALE GENOMIC DNA]</scope>
    <source>
        <strain evidence="9 10">CCM 8852</strain>
    </source>
</reference>
<gene>
    <name evidence="9" type="ORF">D0T11_11965</name>
</gene>
<dbReference type="InterPro" id="IPR001173">
    <property type="entry name" value="Glyco_trans_2-like"/>
</dbReference>
<dbReference type="SUPFAM" id="SSF53448">
    <property type="entry name" value="Nucleotide-diphospho-sugar transferases"/>
    <property type="match status" value="1"/>
</dbReference>
<dbReference type="Pfam" id="PF00535">
    <property type="entry name" value="Glycos_transf_2"/>
    <property type="match status" value="1"/>
</dbReference>
<evidence type="ECO:0000256" key="5">
    <source>
        <dbReference type="ARBA" id="ARBA00022989"/>
    </source>
</evidence>
<dbReference type="AlphaFoldDB" id="A0A418QWF8"/>
<evidence type="ECO:0000256" key="2">
    <source>
        <dbReference type="ARBA" id="ARBA00022676"/>
    </source>
</evidence>
<dbReference type="RefSeq" id="WP_119656031.1">
    <property type="nucleotide sequence ID" value="NZ_JBHUOI010000044.1"/>
</dbReference>
<evidence type="ECO:0000256" key="6">
    <source>
        <dbReference type="ARBA" id="ARBA00023136"/>
    </source>
</evidence>
<dbReference type="InterPro" id="IPR029044">
    <property type="entry name" value="Nucleotide-diphossugar_trans"/>
</dbReference>